<dbReference type="PROSITE" id="PS51932">
    <property type="entry name" value="BMV"/>
    <property type="match status" value="1"/>
</dbReference>
<reference evidence="3 4" key="1">
    <citation type="submission" date="2019-02" db="EMBL/GenBank/DDBJ databases">
        <title>Deep-cultivation of Planctomycetes and their phenomic and genomic characterization uncovers novel biology.</title>
        <authorList>
            <person name="Wiegand S."/>
            <person name="Jogler M."/>
            <person name="Boedeker C."/>
            <person name="Pinto D."/>
            <person name="Vollmers J."/>
            <person name="Rivas-Marin E."/>
            <person name="Kohn T."/>
            <person name="Peeters S.H."/>
            <person name="Heuer A."/>
            <person name="Rast P."/>
            <person name="Oberbeckmann S."/>
            <person name="Bunk B."/>
            <person name="Jeske O."/>
            <person name="Meyerdierks A."/>
            <person name="Storesund J.E."/>
            <person name="Kallscheuer N."/>
            <person name="Luecker S."/>
            <person name="Lage O.M."/>
            <person name="Pohl T."/>
            <person name="Merkel B.J."/>
            <person name="Hornburger P."/>
            <person name="Mueller R.-W."/>
            <person name="Bruemmer F."/>
            <person name="Labrenz M."/>
            <person name="Spormann A.M."/>
            <person name="Op Den Camp H."/>
            <person name="Overmann J."/>
            <person name="Amann R."/>
            <person name="Jetten M.S.M."/>
            <person name="Mascher T."/>
            <person name="Medema M.H."/>
            <person name="Devos D.P."/>
            <person name="Kaster A.-K."/>
            <person name="Ovreas L."/>
            <person name="Rohde M."/>
            <person name="Galperin M.Y."/>
            <person name="Jogler C."/>
        </authorList>
    </citation>
    <scope>NUCLEOTIDE SEQUENCE [LARGE SCALE GENOMIC DNA]</scope>
    <source>
        <strain evidence="3 4">CA85</strain>
    </source>
</reference>
<dbReference type="InterPro" id="IPR036677">
    <property type="entry name" value="EutN_CcmL_sf"/>
</dbReference>
<dbReference type="Gene3D" id="2.40.50.220">
    <property type="entry name" value="EutN/Ccml"/>
    <property type="match status" value="1"/>
</dbReference>
<accession>A0A5C5YE19</accession>
<name>A0A5C5YE19_9BACT</name>
<evidence type="ECO:0000256" key="2">
    <source>
        <dbReference type="ARBA" id="ARBA00024446"/>
    </source>
</evidence>
<gene>
    <name evidence="3" type="ORF">CA85_15290</name>
</gene>
<sequence>MKIARVLGNTTLSRMHPDLHAATLRCVEVVERIEDLDVPVPGNDLIVAWDLCGCGHGDLVALAEGPEAAAPFQPDVKPIDASIVAILDHLNIDPSN</sequence>
<dbReference type="SUPFAM" id="SSF159133">
    <property type="entry name" value="EutN/CcmL-like"/>
    <property type="match status" value="1"/>
</dbReference>
<dbReference type="Proteomes" id="UP000318053">
    <property type="component" value="Unassembled WGS sequence"/>
</dbReference>
<evidence type="ECO:0000256" key="1">
    <source>
        <dbReference type="ARBA" id="ARBA00024322"/>
    </source>
</evidence>
<protein>
    <submittedName>
        <fullName evidence="3">Ethanolamine utilization protein EutN/carboxysome</fullName>
    </submittedName>
</protein>
<dbReference type="EMBL" id="SJPK01000003">
    <property type="protein sequence ID" value="TWT73063.1"/>
    <property type="molecule type" value="Genomic_DNA"/>
</dbReference>
<keyword evidence="2" id="KW-1283">Bacterial microcompartment</keyword>
<evidence type="ECO:0000313" key="4">
    <source>
        <dbReference type="Proteomes" id="UP000318053"/>
    </source>
</evidence>
<organism evidence="3 4">
    <name type="scientific">Allorhodopirellula solitaria</name>
    <dbReference type="NCBI Taxonomy" id="2527987"/>
    <lineage>
        <taxon>Bacteria</taxon>
        <taxon>Pseudomonadati</taxon>
        <taxon>Planctomycetota</taxon>
        <taxon>Planctomycetia</taxon>
        <taxon>Pirellulales</taxon>
        <taxon>Pirellulaceae</taxon>
        <taxon>Allorhodopirellula</taxon>
    </lineage>
</organism>
<dbReference type="Pfam" id="PF03319">
    <property type="entry name" value="EutN_CcmL"/>
    <property type="match status" value="1"/>
</dbReference>
<dbReference type="OrthoDB" id="281843at2"/>
<dbReference type="PANTHER" id="PTHR36539:SF1">
    <property type="entry name" value="BACTERIAL MICROCOMPARTMENT SHELL VERTEX PROTEIN EUTN"/>
    <property type="match status" value="1"/>
</dbReference>
<dbReference type="PANTHER" id="PTHR36539">
    <property type="entry name" value="ETHANOLAMINE UTILIZATION PROTEIN EUTN"/>
    <property type="match status" value="1"/>
</dbReference>
<comment type="subcellular location">
    <subcellularLocation>
        <location evidence="1">Bacterial microcompartment</location>
    </subcellularLocation>
</comment>
<keyword evidence="4" id="KW-1185">Reference proteome</keyword>
<dbReference type="RefSeq" id="WP_146390642.1">
    <property type="nucleotide sequence ID" value="NZ_SJPK01000003.1"/>
</dbReference>
<dbReference type="GO" id="GO:0031469">
    <property type="term" value="C:bacterial microcompartment"/>
    <property type="evidence" value="ECO:0007669"/>
    <property type="project" value="UniProtKB-SubCell"/>
</dbReference>
<comment type="caution">
    <text evidence="3">The sequence shown here is derived from an EMBL/GenBank/DDBJ whole genome shotgun (WGS) entry which is preliminary data.</text>
</comment>
<proteinExistence type="predicted"/>
<dbReference type="AlphaFoldDB" id="A0A5C5YE19"/>
<evidence type="ECO:0000313" key="3">
    <source>
        <dbReference type="EMBL" id="TWT73063.1"/>
    </source>
</evidence>
<dbReference type="InterPro" id="IPR004992">
    <property type="entry name" value="EutN_CcmL"/>
</dbReference>